<organism evidence="3 4">
    <name type="scientific">Sesamum indicum</name>
    <name type="common">Oriental sesame</name>
    <name type="synonym">Sesamum orientale</name>
    <dbReference type="NCBI Taxonomy" id="4182"/>
    <lineage>
        <taxon>Eukaryota</taxon>
        <taxon>Viridiplantae</taxon>
        <taxon>Streptophyta</taxon>
        <taxon>Embryophyta</taxon>
        <taxon>Tracheophyta</taxon>
        <taxon>Spermatophyta</taxon>
        <taxon>Magnoliopsida</taxon>
        <taxon>eudicotyledons</taxon>
        <taxon>Gunneridae</taxon>
        <taxon>Pentapetalae</taxon>
        <taxon>asterids</taxon>
        <taxon>lamiids</taxon>
        <taxon>Lamiales</taxon>
        <taxon>Pedaliaceae</taxon>
        <taxon>Sesamum</taxon>
    </lineage>
</organism>
<dbReference type="SMART" id="SM00257">
    <property type="entry name" value="LysM"/>
    <property type="match status" value="1"/>
</dbReference>
<feature type="compositionally biased region" description="Polar residues" evidence="1">
    <location>
        <begin position="120"/>
        <end position="130"/>
    </location>
</feature>
<dbReference type="Proteomes" id="UP000504604">
    <property type="component" value="Linkage group LG4"/>
</dbReference>
<proteinExistence type="predicted"/>
<dbReference type="InParanoid" id="A0A6I9T4J9"/>
<dbReference type="CDD" id="cd00118">
    <property type="entry name" value="LysM"/>
    <property type="match status" value="1"/>
</dbReference>
<dbReference type="PROSITE" id="PS51782">
    <property type="entry name" value="LYSM"/>
    <property type="match status" value="1"/>
</dbReference>
<gene>
    <name evidence="4" type="primary">LOC105159791</name>
</gene>
<feature type="region of interest" description="Disordered" evidence="1">
    <location>
        <begin position="102"/>
        <end position="131"/>
    </location>
</feature>
<accession>A0A6I9T4J9</accession>
<evidence type="ECO:0000256" key="1">
    <source>
        <dbReference type="SAM" id="MobiDB-lite"/>
    </source>
</evidence>
<evidence type="ECO:0000313" key="3">
    <source>
        <dbReference type="Proteomes" id="UP000504604"/>
    </source>
</evidence>
<dbReference type="InterPro" id="IPR036779">
    <property type="entry name" value="LysM_dom_sf"/>
</dbReference>
<dbReference type="RefSeq" id="XP_011075283.1">
    <property type="nucleotide sequence ID" value="XM_011076981.2"/>
</dbReference>
<dbReference type="SUPFAM" id="SSF54106">
    <property type="entry name" value="LysM domain"/>
    <property type="match status" value="1"/>
</dbReference>
<dbReference type="GeneID" id="105159791"/>
<dbReference type="KEGG" id="sind:105159791"/>
<dbReference type="InterPro" id="IPR045030">
    <property type="entry name" value="LYSM1-4"/>
</dbReference>
<name>A0A6I9T4J9_SESIN</name>
<feature type="domain" description="LysM" evidence="2">
    <location>
        <begin position="57"/>
        <end position="101"/>
    </location>
</feature>
<evidence type="ECO:0000259" key="2">
    <source>
        <dbReference type="PROSITE" id="PS51782"/>
    </source>
</evidence>
<keyword evidence="3" id="KW-1185">Reference proteome</keyword>
<evidence type="ECO:0000313" key="4">
    <source>
        <dbReference type="RefSeq" id="XP_011075283.1"/>
    </source>
</evidence>
<dbReference type="PANTHER" id="PTHR20932:SF55">
    <property type="entry name" value="LYSM DOMAIN-CONTAINING PROTEIN"/>
    <property type="match status" value="1"/>
</dbReference>
<dbReference type="OrthoDB" id="538216at2759"/>
<protein>
    <submittedName>
        <fullName evidence="4">Uncharacterized protein LOC105159791</fullName>
    </submittedName>
</protein>
<dbReference type="Pfam" id="PF01476">
    <property type="entry name" value="LysM"/>
    <property type="match status" value="1"/>
</dbReference>
<reference evidence="4" key="1">
    <citation type="submission" date="2025-08" db="UniProtKB">
        <authorList>
            <consortium name="RefSeq"/>
        </authorList>
    </citation>
    <scope>IDENTIFICATION</scope>
</reference>
<sequence>MLSRMERERRMSDYYGDMDLLSRGMVGSSLWSRSEPASFPSSATSIGVGLNGGVNYIVHTVSKFDTLAGVAIKYGVEVADIKRLNGLVTDLQMFALRTLQIPPGRHRPSPSLCNGHDSPQRPNNSEQTPCNRRHSELFDSFQSLKLKSSSEHKVCQAMSSLQGYYSLSQPDQKASSQGFEMVVYRNGMGHYMDGGPFSTSSSLSNPPLNRHRKSKSLANGLMLANGGVLDPFLSQEVETSGPDKLIEKLLRRRRKSEDFTGLPTEKLLKDDNSTSSAISSITGKGLALRAKSATRTASGVDGELGGLYPIPMGLGDSYLTDTVNGVRKSPSTSSLLESDSGASSSTWATSKWSLKQDFQALSSAAIPIGRRTKAALD</sequence>
<dbReference type="AlphaFoldDB" id="A0A6I9T4J9"/>
<dbReference type="PANTHER" id="PTHR20932">
    <property type="entry name" value="LYSM AND PUTATIVE PEPTIDOGLYCAN-BINDING DOMAIN-CONTAINING PROTEIN"/>
    <property type="match status" value="1"/>
</dbReference>
<dbReference type="Gene3D" id="3.10.350.10">
    <property type="entry name" value="LysM domain"/>
    <property type="match status" value="1"/>
</dbReference>
<dbReference type="InterPro" id="IPR018392">
    <property type="entry name" value="LysM"/>
</dbReference>
<dbReference type="FunCoup" id="A0A6I9T4J9">
    <property type="interactions" value="1608"/>
</dbReference>